<proteinExistence type="predicted"/>
<sequence>MQDERLIALRLDEPRQIRLLDGGIDVGVPVVLEHPEVPIKTYVNARRLHHGFVEGIDPHPSGVDLGPEVLV</sequence>
<organism evidence="1 2">
    <name type="scientific">Streptomyces plumbiresistens</name>
    <dbReference type="NCBI Taxonomy" id="511811"/>
    <lineage>
        <taxon>Bacteria</taxon>
        <taxon>Bacillati</taxon>
        <taxon>Actinomycetota</taxon>
        <taxon>Actinomycetes</taxon>
        <taxon>Kitasatosporales</taxon>
        <taxon>Streptomycetaceae</taxon>
        <taxon>Streptomyces</taxon>
    </lineage>
</organism>
<dbReference type="Proteomes" id="UP001500456">
    <property type="component" value="Unassembled WGS sequence"/>
</dbReference>
<reference evidence="2" key="1">
    <citation type="journal article" date="2019" name="Int. J. Syst. Evol. Microbiol.">
        <title>The Global Catalogue of Microorganisms (GCM) 10K type strain sequencing project: providing services to taxonomists for standard genome sequencing and annotation.</title>
        <authorList>
            <consortium name="The Broad Institute Genomics Platform"/>
            <consortium name="The Broad Institute Genome Sequencing Center for Infectious Disease"/>
            <person name="Wu L."/>
            <person name="Ma J."/>
        </authorList>
    </citation>
    <scope>NUCLEOTIDE SEQUENCE [LARGE SCALE GENOMIC DNA]</scope>
    <source>
        <strain evidence="2">JCM 16924</strain>
    </source>
</reference>
<comment type="caution">
    <text evidence="1">The sequence shown here is derived from an EMBL/GenBank/DDBJ whole genome shotgun (WGS) entry which is preliminary data.</text>
</comment>
<gene>
    <name evidence="1" type="ORF">GCM10022232_46570</name>
</gene>
<protein>
    <submittedName>
        <fullName evidence="1">Uncharacterized protein</fullName>
    </submittedName>
</protein>
<evidence type="ECO:0000313" key="1">
    <source>
        <dbReference type="EMBL" id="GAA4002449.1"/>
    </source>
</evidence>
<evidence type="ECO:0000313" key="2">
    <source>
        <dbReference type="Proteomes" id="UP001500456"/>
    </source>
</evidence>
<name>A0ABP7RUV0_9ACTN</name>
<dbReference type="EMBL" id="BAAAZX010000013">
    <property type="protein sequence ID" value="GAA4002449.1"/>
    <property type="molecule type" value="Genomic_DNA"/>
</dbReference>
<accession>A0ABP7RUV0</accession>
<keyword evidence="2" id="KW-1185">Reference proteome</keyword>